<keyword evidence="3" id="KW-0547">Nucleotide-binding</keyword>
<dbReference type="InterPro" id="IPR003439">
    <property type="entry name" value="ABC_transporter-like_ATP-bd"/>
</dbReference>
<dbReference type="InterPro" id="IPR027417">
    <property type="entry name" value="P-loop_NTPase"/>
</dbReference>
<protein>
    <submittedName>
        <fullName evidence="6">Putative spermidine/putrescine transport system ATP-binding protein</fullName>
    </submittedName>
</protein>
<keyword evidence="2" id="KW-0813">Transport</keyword>
<gene>
    <name evidence="6" type="ORF">CYD53_114119</name>
</gene>
<dbReference type="OrthoDB" id="9802264at2"/>
<dbReference type="PROSITE" id="PS00211">
    <property type="entry name" value="ABC_TRANSPORTER_1"/>
    <property type="match status" value="1"/>
</dbReference>
<dbReference type="PROSITE" id="PS50893">
    <property type="entry name" value="ABC_TRANSPORTER_2"/>
    <property type="match status" value="1"/>
</dbReference>
<feature type="domain" description="ABC transporter" evidence="5">
    <location>
        <begin position="10"/>
        <end position="240"/>
    </location>
</feature>
<evidence type="ECO:0000256" key="1">
    <source>
        <dbReference type="ARBA" id="ARBA00005417"/>
    </source>
</evidence>
<dbReference type="Pfam" id="PF08402">
    <property type="entry name" value="TOBE_2"/>
    <property type="match status" value="1"/>
</dbReference>
<dbReference type="Gene3D" id="2.40.50.100">
    <property type="match status" value="1"/>
</dbReference>
<dbReference type="Gene3D" id="3.40.50.300">
    <property type="entry name" value="P-loop containing nucleotide triphosphate hydrolases"/>
    <property type="match status" value="1"/>
</dbReference>
<dbReference type="SMART" id="SM00382">
    <property type="entry name" value="AAA"/>
    <property type="match status" value="1"/>
</dbReference>
<dbReference type="InterPro" id="IPR017871">
    <property type="entry name" value="ABC_transporter-like_CS"/>
</dbReference>
<comment type="similarity">
    <text evidence="1">Belongs to the ABC transporter superfamily.</text>
</comment>
<comment type="caution">
    <text evidence="6">The sequence shown here is derived from an EMBL/GenBank/DDBJ whole genome shotgun (WGS) entry which is preliminary data.</text>
</comment>
<dbReference type="InterPro" id="IPR013611">
    <property type="entry name" value="Transp-assoc_OB_typ2"/>
</dbReference>
<dbReference type="GO" id="GO:0016887">
    <property type="term" value="F:ATP hydrolysis activity"/>
    <property type="evidence" value="ECO:0007669"/>
    <property type="project" value="InterPro"/>
</dbReference>
<sequence length="332" mass="35766">MTIPALGKAVSIRTLDKHYGRTKALDGVSLEIAAGEFCTLLGASGSGKTTLLKTIAGFESYDAGAILVGGADIGPIPVSKRNIGMVFQNYALFPHMSVRRNVAFGLEMRRLAKREVEARVEEALALVDLAALAERQPRQLSGGQQQRVALARALVIRPDILLMDEPLGALDKNLRQSIQLELKRLHAAVGATVVYVTHDQEEALFLSDRIALMDKGRIVQTASPQELYAKPANRFVASFLGECNFIAMEAGEVAVRPEKTRLGEQARVCDRMIQAEILSVIFIGRGYRILLSAGGREIMALAEGSDEIAALKPGQSVAVGFDQSDVMPLAAA</sequence>
<evidence type="ECO:0000256" key="3">
    <source>
        <dbReference type="ARBA" id="ARBA00022741"/>
    </source>
</evidence>
<evidence type="ECO:0000259" key="5">
    <source>
        <dbReference type="PROSITE" id="PS50893"/>
    </source>
</evidence>
<dbReference type="GO" id="GO:0043190">
    <property type="term" value="C:ATP-binding cassette (ABC) transporter complex"/>
    <property type="evidence" value="ECO:0007669"/>
    <property type="project" value="InterPro"/>
</dbReference>
<dbReference type="GO" id="GO:0022857">
    <property type="term" value="F:transmembrane transporter activity"/>
    <property type="evidence" value="ECO:0007669"/>
    <property type="project" value="InterPro"/>
</dbReference>
<keyword evidence="4 6" id="KW-0067">ATP-binding</keyword>
<name>A0A2S4M225_9HYPH</name>
<dbReference type="FunFam" id="3.40.50.300:FF:000425">
    <property type="entry name" value="Probable ABC transporter, ATP-binding subunit"/>
    <property type="match status" value="1"/>
</dbReference>
<dbReference type="PANTHER" id="PTHR42781:SF4">
    <property type="entry name" value="SPERMIDINE_PUTRESCINE IMPORT ATP-BINDING PROTEIN POTA"/>
    <property type="match status" value="1"/>
</dbReference>
<evidence type="ECO:0000313" key="6">
    <source>
        <dbReference type="EMBL" id="POR48687.1"/>
    </source>
</evidence>
<dbReference type="SUPFAM" id="SSF52540">
    <property type="entry name" value="P-loop containing nucleoside triphosphate hydrolases"/>
    <property type="match status" value="1"/>
</dbReference>
<evidence type="ECO:0000313" key="7">
    <source>
        <dbReference type="Proteomes" id="UP000236919"/>
    </source>
</evidence>
<dbReference type="GO" id="GO:0015697">
    <property type="term" value="P:quaternary ammonium group transport"/>
    <property type="evidence" value="ECO:0007669"/>
    <property type="project" value="UniProtKB-ARBA"/>
</dbReference>
<dbReference type="InterPro" id="IPR050093">
    <property type="entry name" value="ABC_SmlMolc_Importer"/>
</dbReference>
<evidence type="ECO:0000256" key="4">
    <source>
        <dbReference type="ARBA" id="ARBA00022840"/>
    </source>
</evidence>
<evidence type="ECO:0000256" key="2">
    <source>
        <dbReference type="ARBA" id="ARBA00022448"/>
    </source>
</evidence>
<dbReference type="GO" id="GO:0005524">
    <property type="term" value="F:ATP binding"/>
    <property type="evidence" value="ECO:0007669"/>
    <property type="project" value="UniProtKB-KW"/>
</dbReference>
<proteinExistence type="inferred from homology"/>
<reference evidence="6 7" key="1">
    <citation type="submission" date="2018-01" db="EMBL/GenBank/DDBJ databases">
        <title>Genomic Encyclopedia of Type Strains, Phase III (KMG-III): the genomes of soil and plant-associated and newly described type strains.</title>
        <authorList>
            <person name="Whitman W."/>
        </authorList>
    </citation>
    <scope>NUCLEOTIDE SEQUENCE [LARGE SCALE GENOMIC DNA]</scope>
    <source>
        <strain evidence="6 7">1131</strain>
    </source>
</reference>
<dbReference type="Proteomes" id="UP000236919">
    <property type="component" value="Unassembled WGS sequence"/>
</dbReference>
<dbReference type="RefSeq" id="WP_103720065.1">
    <property type="nucleotide sequence ID" value="NZ_PQFZ01000014.1"/>
</dbReference>
<dbReference type="PANTHER" id="PTHR42781">
    <property type="entry name" value="SPERMIDINE/PUTRESCINE IMPORT ATP-BINDING PROTEIN POTA"/>
    <property type="match status" value="1"/>
</dbReference>
<dbReference type="Pfam" id="PF00005">
    <property type="entry name" value="ABC_tran"/>
    <property type="match status" value="1"/>
</dbReference>
<dbReference type="InterPro" id="IPR008995">
    <property type="entry name" value="Mo/tungstate-bd_C_term_dom"/>
</dbReference>
<dbReference type="SUPFAM" id="SSF50331">
    <property type="entry name" value="MOP-like"/>
    <property type="match status" value="1"/>
</dbReference>
<keyword evidence="7" id="KW-1185">Reference proteome</keyword>
<accession>A0A2S4M225</accession>
<dbReference type="AlphaFoldDB" id="A0A2S4M225"/>
<dbReference type="InterPro" id="IPR003593">
    <property type="entry name" value="AAA+_ATPase"/>
</dbReference>
<organism evidence="6 7">
    <name type="scientific">Bosea psychrotolerans</name>
    <dbReference type="NCBI Taxonomy" id="1871628"/>
    <lineage>
        <taxon>Bacteria</taxon>
        <taxon>Pseudomonadati</taxon>
        <taxon>Pseudomonadota</taxon>
        <taxon>Alphaproteobacteria</taxon>
        <taxon>Hyphomicrobiales</taxon>
        <taxon>Boseaceae</taxon>
        <taxon>Bosea</taxon>
    </lineage>
</organism>
<dbReference type="EMBL" id="PQFZ01000014">
    <property type="protein sequence ID" value="POR48687.1"/>
    <property type="molecule type" value="Genomic_DNA"/>
</dbReference>